<protein>
    <submittedName>
        <fullName evidence="2">Uncharacterized protein</fullName>
    </submittedName>
</protein>
<dbReference type="Proteomes" id="UP001066276">
    <property type="component" value="Chromosome 3_1"/>
</dbReference>
<gene>
    <name evidence="2" type="ORF">NDU88_005573</name>
</gene>
<feature type="compositionally biased region" description="Low complexity" evidence="1">
    <location>
        <begin position="24"/>
        <end position="34"/>
    </location>
</feature>
<evidence type="ECO:0000313" key="2">
    <source>
        <dbReference type="EMBL" id="KAJ1188816.1"/>
    </source>
</evidence>
<feature type="region of interest" description="Disordered" evidence="1">
    <location>
        <begin position="1"/>
        <end position="34"/>
    </location>
</feature>
<accession>A0AAV7UKF8</accession>
<name>A0AAV7UKF8_PLEWA</name>
<feature type="region of interest" description="Disordered" evidence="1">
    <location>
        <begin position="104"/>
        <end position="157"/>
    </location>
</feature>
<evidence type="ECO:0000256" key="1">
    <source>
        <dbReference type="SAM" id="MobiDB-lite"/>
    </source>
</evidence>
<comment type="caution">
    <text evidence="2">The sequence shown here is derived from an EMBL/GenBank/DDBJ whole genome shotgun (WGS) entry which is preliminary data.</text>
</comment>
<dbReference type="AlphaFoldDB" id="A0AAV7UKF8"/>
<organism evidence="2 3">
    <name type="scientific">Pleurodeles waltl</name>
    <name type="common">Iberian ribbed newt</name>
    <dbReference type="NCBI Taxonomy" id="8319"/>
    <lineage>
        <taxon>Eukaryota</taxon>
        <taxon>Metazoa</taxon>
        <taxon>Chordata</taxon>
        <taxon>Craniata</taxon>
        <taxon>Vertebrata</taxon>
        <taxon>Euteleostomi</taxon>
        <taxon>Amphibia</taxon>
        <taxon>Batrachia</taxon>
        <taxon>Caudata</taxon>
        <taxon>Salamandroidea</taxon>
        <taxon>Salamandridae</taxon>
        <taxon>Pleurodelinae</taxon>
        <taxon>Pleurodeles</taxon>
    </lineage>
</organism>
<evidence type="ECO:0000313" key="3">
    <source>
        <dbReference type="Proteomes" id="UP001066276"/>
    </source>
</evidence>
<sequence length="157" mass="16944">MKSAPGRNSGCQGDDRRLRHLCRPGPAAAGPAVPIMSKIPGLGHLGTDGEERRCSACKVEAAVPLPRVWLCPRLLTWMESNRPGPGVAMVSSDAVPAEIAVAHPWRPTESQPRPTRERDISGVQTLRPCVQPQPCASRQHHTSKVPKDLTRMPVAAD</sequence>
<reference evidence="2" key="1">
    <citation type="journal article" date="2022" name="bioRxiv">
        <title>Sequencing and chromosome-scale assembly of the giantPleurodeles waltlgenome.</title>
        <authorList>
            <person name="Brown T."/>
            <person name="Elewa A."/>
            <person name="Iarovenko S."/>
            <person name="Subramanian E."/>
            <person name="Araus A.J."/>
            <person name="Petzold A."/>
            <person name="Susuki M."/>
            <person name="Suzuki K.-i.T."/>
            <person name="Hayashi T."/>
            <person name="Toyoda A."/>
            <person name="Oliveira C."/>
            <person name="Osipova E."/>
            <person name="Leigh N.D."/>
            <person name="Simon A."/>
            <person name="Yun M.H."/>
        </authorList>
    </citation>
    <scope>NUCLEOTIDE SEQUENCE</scope>
    <source>
        <strain evidence="2">20211129_DDA</strain>
        <tissue evidence="2">Liver</tissue>
    </source>
</reference>
<proteinExistence type="predicted"/>
<dbReference type="EMBL" id="JANPWB010000005">
    <property type="protein sequence ID" value="KAJ1188816.1"/>
    <property type="molecule type" value="Genomic_DNA"/>
</dbReference>
<keyword evidence="3" id="KW-1185">Reference proteome</keyword>